<dbReference type="CDD" id="cd00090">
    <property type="entry name" value="HTH_ARSR"/>
    <property type="match status" value="1"/>
</dbReference>
<sequence>MTHQLSNPMIDEVSGLFSALGDASRLKILRSLLDSKTPLSQGAVAEASGLSQANASKHLACLVRVGLVSREPEGNAVYFAPVMPLVGELCDLVCGHVSDRARVTYKALK</sequence>
<dbReference type="PROSITE" id="PS50987">
    <property type="entry name" value="HTH_ARSR_2"/>
    <property type="match status" value="1"/>
</dbReference>
<evidence type="ECO:0000313" key="5">
    <source>
        <dbReference type="EMBL" id="MBK8572304.1"/>
    </source>
</evidence>
<dbReference type="EMBL" id="JADKCH010000004">
    <property type="protein sequence ID" value="MBK8572304.1"/>
    <property type="molecule type" value="Genomic_DNA"/>
</dbReference>
<protein>
    <submittedName>
        <fullName evidence="5">Winged helix-turn-helix transcriptional regulator</fullName>
    </submittedName>
</protein>
<dbReference type="SUPFAM" id="SSF46785">
    <property type="entry name" value="Winged helix' DNA-binding domain"/>
    <property type="match status" value="1"/>
</dbReference>
<keyword evidence="2" id="KW-0238">DNA-binding</keyword>
<dbReference type="Proteomes" id="UP000709959">
    <property type="component" value="Unassembled WGS sequence"/>
</dbReference>
<dbReference type="PANTHER" id="PTHR43132:SF9">
    <property type="entry name" value="ARSR FAMILY TRANSCRIPTIONAL REGULATORY PROTEIN"/>
    <property type="match status" value="1"/>
</dbReference>
<dbReference type="InterPro" id="IPR001845">
    <property type="entry name" value="HTH_ArsR_DNA-bd_dom"/>
</dbReference>
<keyword evidence="1" id="KW-0805">Transcription regulation</keyword>
<evidence type="ECO:0000256" key="2">
    <source>
        <dbReference type="ARBA" id="ARBA00023125"/>
    </source>
</evidence>
<dbReference type="PRINTS" id="PR00778">
    <property type="entry name" value="HTHARSR"/>
</dbReference>
<evidence type="ECO:0000256" key="3">
    <source>
        <dbReference type="ARBA" id="ARBA00023163"/>
    </source>
</evidence>
<dbReference type="GO" id="GO:0003700">
    <property type="term" value="F:DNA-binding transcription factor activity"/>
    <property type="evidence" value="ECO:0007669"/>
    <property type="project" value="InterPro"/>
</dbReference>
<evidence type="ECO:0000259" key="4">
    <source>
        <dbReference type="PROSITE" id="PS50987"/>
    </source>
</evidence>
<dbReference type="InterPro" id="IPR036390">
    <property type="entry name" value="WH_DNA-bd_sf"/>
</dbReference>
<gene>
    <name evidence="5" type="ORF">IPN91_06570</name>
</gene>
<dbReference type="GO" id="GO:0003677">
    <property type="term" value="F:DNA binding"/>
    <property type="evidence" value="ECO:0007669"/>
    <property type="project" value="UniProtKB-KW"/>
</dbReference>
<name>A0A936F1A0_9BACT</name>
<feature type="domain" description="HTH arsR-type" evidence="4">
    <location>
        <begin position="5"/>
        <end position="101"/>
    </location>
</feature>
<evidence type="ECO:0000313" key="6">
    <source>
        <dbReference type="Proteomes" id="UP000709959"/>
    </source>
</evidence>
<dbReference type="InterPro" id="IPR011991">
    <property type="entry name" value="ArsR-like_HTH"/>
</dbReference>
<dbReference type="AlphaFoldDB" id="A0A936F1A0"/>
<dbReference type="InterPro" id="IPR036388">
    <property type="entry name" value="WH-like_DNA-bd_sf"/>
</dbReference>
<proteinExistence type="predicted"/>
<keyword evidence="3" id="KW-0804">Transcription</keyword>
<dbReference type="InterPro" id="IPR051011">
    <property type="entry name" value="Metal_resp_trans_reg"/>
</dbReference>
<dbReference type="Gene3D" id="1.10.10.10">
    <property type="entry name" value="Winged helix-like DNA-binding domain superfamily/Winged helix DNA-binding domain"/>
    <property type="match status" value="1"/>
</dbReference>
<reference evidence="5 6" key="1">
    <citation type="submission" date="2020-10" db="EMBL/GenBank/DDBJ databases">
        <title>Connecting structure to function with the recovery of over 1000 high-quality activated sludge metagenome-assembled genomes encoding full-length rRNA genes using long-read sequencing.</title>
        <authorList>
            <person name="Singleton C.M."/>
            <person name="Petriglieri F."/>
            <person name="Kristensen J.M."/>
            <person name="Kirkegaard R.H."/>
            <person name="Michaelsen T.Y."/>
            <person name="Andersen M.H."/>
            <person name="Karst S.M."/>
            <person name="Dueholm M.S."/>
            <person name="Nielsen P.H."/>
            <person name="Albertsen M."/>
        </authorList>
    </citation>
    <scope>NUCLEOTIDE SEQUENCE [LARGE SCALE GENOMIC DNA]</scope>
    <source>
        <strain evidence="5">OdNE_18-Q3-R46-58_MAXAC.008</strain>
    </source>
</reference>
<dbReference type="PANTHER" id="PTHR43132">
    <property type="entry name" value="ARSENICAL RESISTANCE OPERON REPRESSOR ARSR-RELATED"/>
    <property type="match status" value="1"/>
</dbReference>
<comment type="caution">
    <text evidence="5">The sequence shown here is derived from an EMBL/GenBank/DDBJ whole genome shotgun (WGS) entry which is preliminary data.</text>
</comment>
<evidence type="ECO:0000256" key="1">
    <source>
        <dbReference type="ARBA" id="ARBA00023015"/>
    </source>
</evidence>
<dbReference type="SMART" id="SM00418">
    <property type="entry name" value="HTH_ARSR"/>
    <property type="match status" value="1"/>
</dbReference>
<accession>A0A936F1A0</accession>
<organism evidence="5 6">
    <name type="scientific">Candidatus Geothrix odensensis</name>
    <dbReference type="NCBI Taxonomy" id="2954440"/>
    <lineage>
        <taxon>Bacteria</taxon>
        <taxon>Pseudomonadati</taxon>
        <taxon>Acidobacteriota</taxon>
        <taxon>Holophagae</taxon>
        <taxon>Holophagales</taxon>
        <taxon>Holophagaceae</taxon>
        <taxon>Geothrix</taxon>
    </lineage>
</organism>
<dbReference type="Pfam" id="PF12840">
    <property type="entry name" value="HTH_20"/>
    <property type="match status" value="1"/>
</dbReference>
<dbReference type="NCBIfam" id="NF033788">
    <property type="entry name" value="HTH_metalloreg"/>
    <property type="match status" value="1"/>
</dbReference>